<reference evidence="2 3" key="1">
    <citation type="journal article" date="2014" name="Genome Biol.">
        <title>Transcriptome and methylome profiling reveals relics of genome dominance in the mesopolyploid Brassica oleracea.</title>
        <authorList>
            <person name="Parkin I.A."/>
            <person name="Koh C."/>
            <person name="Tang H."/>
            <person name="Robinson S.J."/>
            <person name="Kagale S."/>
            <person name="Clarke W.E."/>
            <person name="Town C.D."/>
            <person name="Nixon J."/>
            <person name="Krishnakumar V."/>
            <person name="Bidwell S.L."/>
            <person name="Denoeud F."/>
            <person name="Belcram H."/>
            <person name="Links M.G."/>
            <person name="Just J."/>
            <person name="Clarke C."/>
            <person name="Bender T."/>
            <person name="Huebert T."/>
            <person name="Mason A.S."/>
            <person name="Pires J.C."/>
            <person name="Barker G."/>
            <person name="Moore J."/>
            <person name="Walley P.G."/>
            <person name="Manoli S."/>
            <person name="Batley J."/>
            <person name="Edwards D."/>
            <person name="Nelson M.N."/>
            <person name="Wang X."/>
            <person name="Paterson A.H."/>
            <person name="King G."/>
            <person name="Bancroft I."/>
            <person name="Chalhoub B."/>
            <person name="Sharpe A.G."/>
        </authorList>
    </citation>
    <scope>NUCLEOTIDE SEQUENCE</scope>
    <source>
        <strain evidence="2 3">cv. TO1000</strain>
    </source>
</reference>
<dbReference type="Pfam" id="PF13456">
    <property type="entry name" value="RVT_3"/>
    <property type="match status" value="1"/>
</dbReference>
<dbReference type="InterPro" id="IPR052929">
    <property type="entry name" value="RNase_H-like_EbsB-rel"/>
</dbReference>
<reference evidence="2" key="2">
    <citation type="submission" date="2015-03" db="UniProtKB">
        <authorList>
            <consortium name="EnsemblPlants"/>
        </authorList>
    </citation>
    <scope>IDENTIFICATION</scope>
</reference>
<accession>A0A0D3DF54</accession>
<protein>
    <recommendedName>
        <fullName evidence="1">RNase H type-1 domain-containing protein</fullName>
    </recommendedName>
</protein>
<dbReference type="InterPro" id="IPR036397">
    <property type="entry name" value="RNaseH_sf"/>
</dbReference>
<evidence type="ECO:0000259" key="1">
    <source>
        <dbReference type="Pfam" id="PF13456"/>
    </source>
</evidence>
<dbReference type="Gramene" id="Bo7g107020.1">
    <property type="protein sequence ID" value="Bo7g107020.1"/>
    <property type="gene ID" value="Bo7g107020"/>
</dbReference>
<dbReference type="HOGENOM" id="CLU_000680_5_4_1"/>
<dbReference type="PANTHER" id="PTHR47074">
    <property type="entry name" value="BNAC02G40300D PROTEIN"/>
    <property type="match status" value="1"/>
</dbReference>
<dbReference type="PANTHER" id="PTHR47074:SF49">
    <property type="entry name" value="POLYNUCLEOTIDYL TRANSFERASE, RIBONUCLEASE H-LIKE SUPERFAMILY PROTEIN"/>
    <property type="match status" value="1"/>
</dbReference>
<evidence type="ECO:0000313" key="2">
    <source>
        <dbReference type="EnsemblPlants" id="Bo7g107020.1"/>
    </source>
</evidence>
<dbReference type="eggNOG" id="KOG1075">
    <property type="taxonomic scope" value="Eukaryota"/>
</dbReference>
<feature type="domain" description="RNase H type-1" evidence="1">
    <location>
        <begin position="3"/>
        <end position="68"/>
    </location>
</feature>
<keyword evidence="3" id="KW-1185">Reference proteome</keyword>
<dbReference type="EnsemblPlants" id="Bo7g107020.1">
    <property type="protein sequence ID" value="Bo7g107020.1"/>
    <property type="gene ID" value="Bo7g107020"/>
</dbReference>
<evidence type="ECO:0000313" key="3">
    <source>
        <dbReference type="Proteomes" id="UP000032141"/>
    </source>
</evidence>
<name>A0A0D3DF54_BRAOL</name>
<dbReference type="GO" id="GO:0004523">
    <property type="term" value="F:RNA-DNA hybrid ribonuclease activity"/>
    <property type="evidence" value="ECO:0007669"/>
    <property type="project" value="InterPro"/>
</dbReference>
<organism evidence="2 3">
    <name type="scientific">Brassica oleracea var. oleracea</name>
    <dbReference type="NCBI Taxonomy" id="109376"/>
    <lineage>
        <taxon>Eukaryota</taxon>
        <taxon>Viridiplantae</taxon>
        <taxon>Streptophyta</taxon>
        <taxon>Embryophyta</taxon>
        <taxon>Tracheophyta</taxon>
        <taxon>Spermatophyta</taxon>
        <taxon>Magnoliopsida</taxon>
        <taxon>eudicotyledons</taxon>
        <taxon>Gunneridae</taxon>
        <taxon>Pentapetalae</taxon>
        <taxon>rosids</taxon>
        <taxon>malvids</taxon>
        <taxon>Brassicales</taxon>
        <taxon>Brassicaceae</taxon>
        <taxon>Brassiceae</taxon>
        <taxon>Brassica</taxon>
    </lineage>
</organism>
<dbReference type="InterPro" id="IPR002156">
    <property type="entry name" value="RNaseH_domain"/>
</dbReference>
<sequence length="77" mass="8397">MRSLNLTHIWVRSDSQVLVRAINRNRGSLELHGVLSDIAGLASSFTFCFFSFVPRNSNGPANALAKICLANFESSGL</sequence>
<proteinExistence type="predicted"/>
<dbReference type="Gene3D" id="3.30.420.10">
    <property type="entry name" value="Ribonuclease H-like superfamily/Ribonuclease H"/>
    <property type="match status" value="1"/>
</dbReference>
<dbReference type="AlphaFoldDB" id="A0A0D3DF54"/>
<dbReference type="Proteomes" id="UP000032141">
    <property type="component" value="Chromosome C7"/>
</dbReference>
<dbReference type="GO" id="GO:0003676">
    <property type="term" value="F:nucleic acid binding"/>
    <property type="evidence" value="ECO:0007669"/>
    <property type="project" value="InterPro"/>
</dbReference>